<dbReference type="PANTHER" id="PTHR34504:SF2">
    <property type="entry name" value="UPF0150 PROTEIN SSL0259"/>
    <property type="match status" value="1"/>
</dbReference>
<evidence type="ECO:0000313" key="2">
    <source>
        <dbReference type="Proteomes" id="UP000030428"/>
    </source>
</evidence>
<dbReference type="PANTHER" id="PTHR34504">
    <property type="entry name" value="ANTITOXIN HICB"/>
    <property type="match status" value="1"/>
</dbReference>
<comment type="caution">
    <text evidence="1">The sequence shown here is derived from an EMBL/GenBank/DDBJ whole genome shotgun (WGS) entry which is preliminary data.</text>
</comment>
<dbReference type="InterPro" id="IPR051404">
    <property type="entry name" value="TA_system_antitoxin"/>
</dbReference>
<accession>A0A0A6PQD7</accession>
<dbReference type="AlphaFoldDB" id="A0A0A6PQD7"/>
<reference evidence="1 2" key="1">
    <citation type="journal article" date="2016" name="Front. Microbiol.">
        <title>Single-Cell (Meta-)Genomics of a Dimorphic Candidatus Thiomargarita nelsonii Reveals Genomic Plasticity.</title>
        <authorList>
            <person name="Flood B.E."/>
            <person name="Fliss P."/>
            <person name="Jones D.S."/>
            <person name="Dick G.J."/>
            <person name="Jain S."/>
            <person name="Kaster A.K."/>
            <person name="Winkel M."/>
            <person name="Mussmann M."/>
            <person name="Bailey J."/>
        </authorList>
    </citation>
    <scope>NUCLEOTIDE SEQUENCE [LARGE SCALE GENOMIC DNA]</scope>
    <source>
        <strain evidence="1">Hydrate Ridge</strain>
    </source>
</reference>
<dbReference type="Proteomes" id="UP000030428">
    <property type="component" value="Unassembled WGS sequence"/>
</dbReference>
<dbReference type="SUPFAM" id="SSF143100">
    <property type="entry name" value="TTHA1013/TTHA0281-like"/>
    <property type="match status" value="1"/>
</dbReference>
<evidence type="ECO:0000313" key="1">
    <source>
        <dbReference type="EMBL" id="KHD07271.1"/>
    </source>
</evidence>
<dbReference type="Gene3D" id="3.30.160.250">
    <property type="match status" value="1"/>
</dbReference>
<proteinExistence type="predicted"/>
<gene>
    <name evidence="1" type="ORF">PN36_17190</name>
</gene>
<dbReference type="InterPro" id="IPR035069">
    <property type="entry name" value="TTHA1013/TTHA0281-like"/>
</dbReference>
<keyword evidence="2" id="KW-1185">Reference proteome</keyword>
<dbReference type="EMBL" id="JSZA02000065">
    <property type="protein sequence ID" value="KHD07271.1"/>
    <property type="molecule type" value="Genomic_DNA"/>
</dbReference>
<organism evidence="1 2">
    <name type="scientific">Candidatus Thiomargarita nelsonii</name>
    <dbReference type="NCBI Taxonomy" id="1003181"/>
    <lineage>
        <taxon>Bacteria</taxon>
        <taxon>Pseudomonadati</taxon>
        <taxon>Pseudomonadota</taxon>
        <taxon>Gammaproteobacteria</taxon>
        <taxon>Thiotrichales</taxon>
        <taxon>Thiotrichaceae</taxon>
        <taxon>Thiomargarita</taxon>
    </lineage>
</organism>
<name>A0A0A6PQD7_9GAMM</name>
<protein>
    <submittedName>
        <fullName evidence="1">Uncharacterized protein</fullName>
    </submittedName>
</protein>
<sequence length="137" mass="15473">MSIQYKALITLEEDGRFFVQFPTINEAFTEGQSFKEALFNAQEVLDLSLEGRLEDGLEIPAPDQAKSVENEYFITPAASIQSALLIHFNRGKQSLIELANILEVPAQEIESPKHDMTLIRLEKIARMMGKKLMVDFA</sequence>